<dbReference type="EMBL" id="JAWDGP010004550">
    <property type="protein sequence ID" value="KAK3763500.1"/>
    <property type="molecule type" value="Genomic_DNA"/>
</dbReference>
<reference evidence="2" key="1">
    <citation type="journal article" date="2023" name="G3 (Bethesda)">
        <title>A reference genome for the long-term kleptoplast-retaining sea slug Elysia crispata morphotype clarki.</title>
        <authorList>
            <person name="Eastman K.E."/>
            <person name="Pendleton A.L."/>
            <person name="Shaikh M.A."/>
            <person name="Suttiyut T."/>
            <person name="Ogas R."/>
            <person name="Tomko P."/>
            <person name="Gavelis G."/>
            <person name="Widhalm J.R."/>
            <person name="Wisecaver J.H."/>
        </authorList>
    </citation>
    <scope>NUCLEOTIDE SEQUENCE</scope>
    <source>
        <strain evidence="2">ECLA1</strain>
    </source>
</reference>
<sequence length="133" mass="15026">MCTFNRFLVLEENCKKELKKAKPKSYKFDSEDNEPEEVIVTRRNRNGRTKGQLSKRASRALDSDSDEDPLPDSKPKAKRKKKEIVSTVVDSDEEEKKMTALDKFVIHNQKTPSKEAIKAAAVNGQATPKGETC</sequence>
<comment type="caution">
    <text evidence="2">The sequence shown here is derived from an EMBL/GenBank/DDBJ whole genome shotgun (WGS) entry which is preliminary data.</text>
</comment>
<evidence type="ECO:0000313" key="2">
    <source>
        <dbReference type="EMBL" id="KAK3763500.1"/>
    </source>
</evidence>
<organism evidence="2 3">
    <name type="scientific">Elysia crispata</name>
    <name type="common">lettuce slug</name>
    <dbReference type="NCBI Taxonomy" id="231223"/>
    <lineage>
        <taxon>Eukaryota</taxon>
        <taxon>Metazoa</taxon>
        <taxon>Spiralia</taxon>
        <taxon>Lophotrochozoa</taxon>
        <taxon>Mollusca</taxon>
        <taxon>Gastropoda</taxon>
        <taxon>Heterobranchia</taxon>
        <taxon>Euthyneura</taxon>
        <taxon>Panpulmonata</taxon>
        <taxon>Sacoglossa</taxon>
        <taxon>Placobranchoidea</taxon>
        <taxon>Plakobranchidae</taxon>
        <taxon>Elysia</taxon>
    </lineage>
</organism>
<evidence type="ECO:0000256" key="1">
    <source>
        <dbReference type="SAM" id="MobiDB-lite"/>
    </source>
</evidence>
<evidence type="ECO:0000313" key="3">
    <source>
        <dbReference type="Proteomes" id="UP001283361"/>
    </source>
</evidence>
<proteinExistence type="predicted"/>
<gene>
    <name evidence="2" type="ORF">RRG08_060529</name>
</gene>
<dbReference type="AlphaFoldDB" id="A0AAE1DB75"/>
<accession>A0AAE1DB75</accession>
<name>A0AAE1DB75_9GAST</name>
<dbReference type="Proteomes" id="UP001283361">
    <property type="component" value="Unassembled WGS sequence"/>
</dbReference>
<feature type="region of interest" description="Disordered" evidence="1">
    <location>
        <begin position="21"/>
        <end position="85"/>
    </location>
</feature>
<protein>
    <submittedName>
        <fullName evidence="2">Uncharacterized protein</fullName>
    </submittedName>
</protein>
<keyword evidence="3" id="KW-1185">Reference proteome</keyword>